<evidence type="ECO:0000256" key="1">
    <source>
        <dbReference type="SAM" id="MobiDB-lite"/>
    </source>
</evidence>
<keyword evidence="3" id="KW-1185">Reference proteome</keyword>
<evidence type="ECO:0000313" key="3">
    <source>
        <dbReference type="Proteomes" id="UP001176941"/>
    </source>
</evidence>
<accession>A0ABN8ZJD7</accession>
<organism evidence="2 3">
    <name type="scientific">Rangifer tarandus platyrhynchus</name>
    <name type="common">Svalbard reindeer</name>
    <dbReference type="NCBI Taxonomy" id="3082113"/>
    <lineage>
        <taxon>Eukaryota</taxon>
        <taxon>Metazoa</taxon>
        <taxon>Chordata</taxon>
        <taxon>Craniata</taxon>
        <taxon>Vertebrata</taxon>
        <taxon>Euteleostomi</taxon>
        <taxon>Mammalia</taxon>
        <taxon>Eutheria</taxon>
        <taxon>Laurasiatheria</taxon>
        <taxon>Artiodactyla</taxon>
        <taxon>Ruminantia</taxon>
        <taxon>Pecora</taxon>
        <taxon>Cervidae</taxon>
        <taxon>Odocoileinae</taxon>
        <taxon>Rangifer</taxon>
    </lineage>
</organism>
<evidence type="ECO:0000313" key="2">
    <source>
        <dbReference type="EMBL" id="CAI9172306.1"/>
    </source>
</evidence>
<sequence length="171" mass="17873">MPDPFPKAPKYLIQTHVHPAWWPPGDRTAPALRTTARSISCMRTGSSACVFTPVSSPDPPPAGDGAWDVGLLNKILLCAAERGARRPSQPPAGGGVVPFPRWGNEAQEGQHPSGRRRRQDGGTPSGPDVFGVPGQGWPSAGQCQAQRGHARGECVKGPGGASSLSSGVDRR</sequence>
<dbReference type="Proteomes" id="UP001176941">
    <property type="component" value="Chromosome 32"/>
</dbReference>
<dbReference type="EMBL" id="OX459968">
    <property type="protein sequence ID" value="CAI9172306.1"/>
    <property type="molecule type" value="Genomic_DNA"/>
</dbReference>
<reference evidence="2" key="1">
    <citation type="submission" date="2023-04" db="EMBL/GenBank/DDBJ databases">
        <authorList>
            <consortium name="ELIXIR-Norway"/>
        </authorList>
    </citation>
    <scope>NUCLEOTIDE SEQUENCE [LARGE SCALE GENOMIC DNA]</scope>
</reference>
<name>A0ABN8ZJD7_RANTA</name>
<feature type="region of interest" description="Disordered" evidence="1">
    <location>
        <begin position="83"/>
        <end position="171"/>
    </location>
</feature>
<gene>
    <name evidence="2" type="ORF">MRATA1EN1_LOCUS21268</name>
</gene>
<feature type="compositionally biased region" description="Polar residues" evidence="1">
    <location>
        <begin position="162"/>
        <end position="171"/>
    </location>
</feature>
<protein>
    <submittedName>
        <fullName evidence="2">Uncharacterized protein</fullName>
    </submittedName>
</protein>
<proteinExistence type="predicted"/>